<protein>
    <submittedName>
        <fullName evidence="4">NADH:flavin oxidoreductase/NADH oxidase family protein</fullName>
    </submittedName>
</protein>
<evidence type="ECO:0000313" key="5">
    <source>
        <dbReference type="Proteomes" id="UP001209885"/>
    </source>
</evidence>
<keyword evidence="1" id="KW-0285">Flavoprotein</keyword>
<dbReference type="CDD" id="cd04733">
    <property type="entry name" value="OYE_like_2_FMN"/>
    <property type="match status" value="1"/>
</dbReference>
<dbReference type="InterPro" id="IPR051799">
    <property type="entry name" value="NADH_flavin_oxidoreductase"/>
</dbReference>
<dbReference type="InterPro" id="IPR001155">
    <property type="entry name" value="OxRdtase_FMN_N"/>
</dbReference>
<keyword evidence="2" id="KW-0560">Oxidoreductase</keyword>
<keyword evidence="5" id="KW-1185">Reference proteome</keyword>
<dbReference type="Gene3D" id="3.20.20.70">
    <property type="entry name" value="Aldolase class I"/>
    <property type="match status" value="1"/>
</dbReference>
<evidence type="ECO:0000313" key="4">
    <source>
        <dbReference type="EMBL" id="MCX2743609.1"/>
    </source>
</evidence>
<accession>A0ABT3RP83</accession>
<gene>
    <name evidence="4" type="ORF">OO013_07020</name>
</gene>
<dbReference type="Pfam" id="PF00724">
    <property type="entry name" value="Oxidored_FMN"/>
    <property type="match status" value="1"/>
</dbReference>
<dbReference type="InterPro" id="IPR013785">
    <property type="entry name" value="Aldolase_TIM"/>
</dbReference>
<evidence type="ECO:0000256" key="2">
    <source>
        <dbReference type="ARBA" id="ARBA00023002"/>
    </source>
</evidence>
<name>A0ABT3RP83_9BACT</name>
<organism evidence="4 5">
    <name type="scientific">Mangrovivirga halotolerans</name>
    <dbReference type="NCBI Taxonomy" id="2993936"/>
    <lineage>
        <taxon>Bacteria</taxon>
        <taxon>Pseudomonadati</taxon>
        <taxon>Bacteroidota</taxon>
        <taxon>Cytophagia</taxon>
        <taxon>Cytophagales</taxon>
        <taxon>Mangrovivirgaceae</taxon>
        <taxon>Mangrovivirga</taxon>
    </lineage>
</organism>
<dbReference type="SUPFAM" id="SSF51395">
    <property type="entry name" value="FMN-linked oxidoreductases"/>
    <property type="match status" value="1"/>
</dbReference>
<evidence type="ECO:0000259" key="3">
    <source>
        <dbReference type="Pfam" id="PF00724"/>
    </source>
</evidence>
<dbReference type="PANTHER" id="PTHR43656:SF2">
    <property type="entry name" value="BINDING OXIDOREDUCTASE, PUTATIVE (AFU_ORTHOLOGUE AFUA_2G08260)-RELATED"/>
    <property type="match status" value="1"/>
</dbReference>
<proteinExistence type="predicted"/>
<reference evidence="4 5" key="1">
    <citation type="submission" date="2022-11" db="EMBL/GenBank/DDBJ databases">
        <title>The characterization of three novel Bacteroidetes species and genomic analysis of their roles in tidal elemental geochemical cycles.</title>
        <authorList>
            <person name="Ma K."/>
        </authorList>
    </citation>
    <scope>NUCLEOTIDE SEQUENCE [LARGE SCALE GENOMIC DNA]</scope>
    <source>
        <strain evidence="4 5">M17</strain>
    </source>
</reference>
<evidence type="ECO:0000256" key="1">
    <source>
        <dbReference type="ARBA" id="ARBA00022630"/>
    </source>
</evidence>
<sequence>MSIKINSSIILPCGTVIENRLVKSAMTERISDVDFSPTIGHERLYSDWSETGAGLLITGNVVIDRNHLESAGNVCFDREEMIPKLKRWSKAGTKNGNHFWVQISHSGRQTNIFNAVRPKAPSEVQLKKLGLFGKPREMSEEDIEQVINGFVRAADIAKRSGFTGVQIHSAHGYLLSQFLSPRTNQRNDKWGGSIENRSRLLRIIIEKVRKTVGAEFPISVKLNSSDFQRGGFTEEDSLWVVKMLDDLNIDLLEISGGTYEKLAFFLMNEEQKESTKKREAYFIDFAKKIREVSNLPLMITGGFRSYEFCNEVLSSGELDLIGMARPFITNVHQIKGFINGEVDHLENLVLRTGIKNFEDGAEGGFYARQLIRLSKGKPFKLNMSPLWCSSFLIFHEFKKAMAKKIF</sequence>
<dbReference type="EMBL" id="JAPFQN010000004">
    <property type="protein sequence ID" value="MCX2743609.1"/>
    <property type="molecule type" value="Genomic_DNA"/>
</dbReference>
<dbReference type="Proteomes" id="UP001209885">
    <property type="component" value="Unassembled WGS sequence"/>
</dbReference>
<feature type="domain" description="NADH:flavin oxidoreductase/NADH oxidase N-terminal" evidence="3">
    <location>
        <begin position="16"/>
        <end position="330"/>
    </location>
</feature>
<dbReference type="RefSeq" id="WP_266055997.1">
    <property type="nucleotide sequence ID" value="NZ_JAPFQN010000004.1"/>
</dbReference>
<dbReference type="PANTHER" id="PTHR43656">
    <property type="entry name" value="BINDING OXIDOREDUCTASE, PUTATIVE (AFU_ORTHOLOGUE AFUA_2G08260)-RELATED"/>
    <property type="match status" value="1"/>
</dbReference>
<comment type="caution">
    <text evidence="4">The sequence shown here is derived from an EMBL/GenBank/DDBJ whole genome shotgun (WGS) entry which is preliminary data.</text>
</comment>